<feature type="compositionally biased region" description="Basic and acidic residues" evidence="2">
    <location>
        <begin position="147"/>
        <end position="156"/>
    </location>
</feature>
<proteinExistence type="predicted"/>
<dbReference type="GO" id="GO:0005634">
    <property type="term" value="C:nucleus"/>
    <property type="evidence" value="ECO:0007669"/>
    <property type="project" value="TreeGrafter"/>
</dbReference>
<dbReference type="eggNOG" id="ENOG502SI6P">
    <property type="taxonomic scope" value="Eukaryota"/>
</dbReference>
<dbReference type="EMBL" id="KE148148">
    <property type="protein sequence ID" value="EPE08880.1"/>
    <property type="molecule type" value="Genomic_DNA"/>
</dbReference>
<reference evidence="3 4" key="1">
    <citation type="journal article" date="2013" name="BMC Genomics">
        <title>The genome and transcriptome of the pine saprophyte Ophiostoma piceae, and a comparison with the bark beetle-associated pine pathogen Grosmannia clavigera.</title>
        <authorList>
            <person name="Haridas S."/>
            <person name="Wang Y."/>
            <person name="Lim L."/>
            <person name="Massoumi Alamouti S."/>
            <person name="Jackman S."/>
            <person name="Docking R."/>
            <person name="Robertson G."/>
            <person name="Birol I."/>
            <person name="Bohlmann J."/>
            <person name="Breuil C."/>
        </authorList>
    </citation>
    <scope>NUCLEOTIDE SEQUENCE [LARGE SCALE GENOMIC DNA]</scope>
    <source>
        <strain evidence="3 4">UAMH 11346</strain>
    </source>
</reference>
<dbReference type="Proteomes" id="UP000016923">
    <property type="component" value="Unassembled WGS sequence"/>
</dbReference>
<dbReference type="PANTHER" id="PTHR37534:SF2">
    <property type="entry name" value="N-ACETYLTRANSFERASE DOMAIN-CONTAINING PROTEIN"/>
    <property type="match status" value="1"/>
</dbReference>
<evidence type="ECO:0000256" key="2">
    <source>
        <dbReference type="SAM" id="MobiDB-lite"/>
    </source>
</evidence>
<organism evidence="3 4">
    <name type="scientific">Ophiostoma piceae (strain UAMH 11346)</name>
    <name type="common">Sap stain fungus</name>
    <dbReference type="NCBI Taxonomy" id="1262450"/>
    <lineage>
        <taxon>Eukaryota</taxon>
        <taxon>Fungi</taxon>
        <taxon>Dikarya</taxon>
        <taxon>Ascomycota</taxon>
        <taxon>Pezizomycotina</taxon>
        <taxon>Sordariomycetes</taxon>
        <taxon>Sordariomycetidae</taxon>
        <taxon>Ophiostomatales</taxon>
        <taxon>Ophiostomataceae</taxon>
        <taxon>Ophiostoma</taxon>
    </lineage>
</organism>
<dbReference type="GO" id="GO:0000976">
    <property type="term" value="F:transcription cis-regulatory region binding"/>
    <property type="evidence" value="ECO:0007669"/>
    <property type="project" value="TreeGrafter"/>
</dbReference>
<keyword evidence="1" id="KW-0539">Nucleus</keyword>
<dbReference type="GO" id="GO:0003700">
    <property type="term" value="F:DNA-binding transcription factor activity"/>
    <property type="evidence" value="ECO:0007669"/>
    <property type="project" value="TreeGrafter"/>
</dbReference>
<keyword evidence="4" id="KW-1185">Reference proteome</keyword>
<gene>
    <name evidence="3" type="ORF">F503_04467</name>
</gene>
<name>S3D657_OPHP1</name>
<feature type="region of interest" description="Disordered" evidence="2">
    <location>
        <begin position="114"/>
        <end position="156"/>
    </location>
</feature>
<dbReference type="PANTHER" id="PTHR37534">
    <property type="entry name" value="TRANSCRIPTIONAL ACTIVATOR PROTEIN UGA3"/>
    <property type="match status" value="1"/>
</dbReference>
<dbReference type="AlphaFoldDB" id="S3D657"/>
<dbReference type="HOGENOM" id="CLU_008719_1_3_1"/>
<dbReference type="GO" id="GO:0045944">
    <property type="term" value="P:positive regulation of transcription by RNA polymerase II"/>
    <property type="evidence" value="ECO:0007669"/>
    <property type="project" value="TreeGrafter"/>
</dbReference>
<accession>S3D657</accession>
<dbReference type="OrthoDB" id="4525710at2759"/>
<dbReference type="VEuPathDB" id="FungiDB:F503_04467"/>
<evidence type="ECO:0000256" key="1">
    <source>
        <dbReference type="ARBA" id="ARBA00023242"/>
    </source>
</evidence>
<sequence length="639" mass="70503">MRIQTRIASADPVICPLTESINVMAEGHSVAGKSQAQKPLPQRTKHGCQAMIANPRAPRAYRKTRHASVNVPPSFGMGGIPHENREMLSLYETLPDDEHHELQPTLASALCRTPSRSRSAELPLQTPSGLQPGIGSPLPPSGSLESPHGESALHETQTDLPLGLLDSFSSGRRAIPETTASGSRRGSSPWAFRYASIGISAFPNTPDWIACASDANDLTIDAADANFSTGMLQELYIPWPLKNKMEAYLFRYFSEFAARWFDLCDGEKSFSYIVPCRAVTYSPLMYALFAISARLLSLTSSFDESIADRYYQRCLHTLRPMLSDEASLVDENLFAATVILRNLEEVEVPLAGAHRNTHLLGNSLFVRASAVLHDTAGPSASVVFSGLRRAAFLVAVRQEIYTAFVSQRSISPFFGPFVIDPSLDVEGTDFDWANRAVFHLADVVRFCYGSDSASQEEKLAAYDHLEKYGKDWFVKKPLSLSPLYSNDARVVPAASTPDTSTSPSESIRGNDSASFFPEIWMMSDAAATGMQHYHLSRILLLAFDPRAPRVGPSRATFVRLQDASIRNEVRFLVGIARSNTPCRPHYVSACMGISVAGERFEERWQQVEVMDFLEETEALCAWPTGTVRELLSESWGWSS</sequence>
<evidence type="ECO:0000313" key="4">
    <source>
        <dbReference type="Proteomes" id="UP000016923"/>
    </source>
</evidence>
<evidence type="ECO:0000313" key="3">
    <source>
        <dbReference type="EMBL" id="EPE08880.1"/>
    </source>
</evidence>
<dbReference type="STRING" id="1262450.S3D657"/>
<protein>
    <submittedName>
        <fullName evidence="3">Arca-like protein</fullName>
    </submittedName>
</protein>
<feature type="compositionally biased region" description="Low complexity" evidence="2">
    <location>
        <begin position="127"/>
        <end position="146"/>
    </location>
</feature>